<reference evidence="2" key="1">
    <citation type="journal article" date="2021" name="Int. J. Syst. Evol. Microbiol.">
        <title>Actinocatenispora comari sp. nov., an endophytic actinomycete isolated from aerial parts of Comarum salesowianum.</title>
        <authorList>
            <person name="Oyunbileg N."/>
            <person name="Iizaka Y."/>
            <person name="Hamada M."/>
            <person name="Davaapurev B.O."/>
            <person name="Fukumoto A."/>
            <person name="Tsetseg B."/>
            <person name="Kato F."/>
            <person name="Tamura T."/>
            <person name="Batkhuu J."/>
            <person name="Anzai Y."/>
        </authorList>
    </citation>
    <scope>NUCLEOTIDE SEQUENCE [LARGE SCALE GENOMIC DNA]</scope>
    <source>
        <strain evidence="2">NUM-2625</strain>
    </source>
</reference>
<evidence type="ECO:0000313" key="2">
    <source>
        <dbReference type="Proteomes" id="UP000614996"/>
    </source>
</evidence>
<dbReference type="RefSeq" id="WP_207126663.1">
    <property type="nucleotide sequence ID" value="NZ_BOPO01000082.1"/>
</dbReference>
<evidence type="ECO:0000313" key="1">
    <source>
        <dbReference type="EMBL" id="GIL28951.1"/>
    </source>
</evidence>
<dbReference type="Proteomes" id="UP000614996">
    <property type="component" value="Unassembled WGS sequence"/>
</dbReference>
<dbReference type="EMBL" id="BOPO01000082">
    <property type="protein sequence ID" value="GIL28951.1"/>
    <property type="molecule type" value="Genomic_DNA"/>
</dbReference>
<protein>
    <submittedName>
        <fullName evidence="1">Uncharacterized protein</fullName>
    </submittedName>
</protein>
<name>A0A8J4ACU2_9ACTN</name>
<proteinExistence type="predicted"/>
<keyword evidence="2" id="KW-1185">Reference proteome</keyword>
<sequence>MSAVYAPGVLPRPGDQVHITRSVAPTAVAEGVLSVAWTEPCDTDGWAYLVGRWPDGRPGRAMVWIDRIVVRRSNHATPTGRKVDSLPAPGAS</sequence>
<gene>
    <name evidence="1" type="ORF">NUM_42050</name>
</gene>
<dbReference type="AlphaFoldDB" id="A0A8J4ACU2"/>
<comment type="caution">
    <text evidence="1">The sequence shown here is derived from an EMBL/GenBank/DDBJ whole genome shotgun (WGS) entry which is preliminary data.</text>
</comment>
<organism evidence="1 2">
    <name type="scientific">Actinocatenispora comari</name>
    <dbReference type="NCBI Taxonomy" id="2807577"/>
    <lineage>
        <taxon>Bacteria</taxon>
        <taxon>Bacillati</taxon>
        <taxon>Actinomycetota</taxon>
        <taxon>Actinomycetes</taxon>
        <taxon>Micromonosporales</taxon>
        <taxon>Micromonosporaceae</taxon>
        <taxon>Actinocatenispora</taxon>
    </lineage>
</organism>
<accession>A0A8J4ACU2</accession>